<organism evidence="2 3">
    <name type="scientific">Candidatus Corynebacterium faecigallinarum</name>
    <dbReference type="NCBI Taxonomy" id="2838528"/>
    <lineage>
        <taxon>Bacteria</taxon>
        <taxon>Bacillati</taxon>
        <taxon>Actinomycetota</taxon>
        <taxon>Actinomycetes</taxon>
        <taxon>Mycobacteriales</taxon>
        <taxon>Corynebacteriaceae</taxon>
        <taxon>Corynebacterium</taxon>
    </lineage>
</organism>
<dbReference type="InterPro" id="IPR022742">
    <property type="entry name" value="Hydrolase_4"/>
</dbReference>
<dbReference type="Proteomes" id="UP000823858">
    <property type="component" value="Unassembled WGS sequence"/>
</dbReference>
<evidence type="ECO:0000313" key="3">
    <source>
        <dbReference type="Proteomes" id="UP000823858"/>
    </source>
</evidence>
<comment type="caution">
    <text evidence="2">The sequence shown here is derived from an EMBL/GenBank/DDBJ whole genome shotgun (WGS) entry which is preliminary data.</text>
</comment>
<dbReference type="InterPro" id="IPR017208">
    <property type="entry name" value="UCP037442_abhydr"/>
</dbReference>
<dbReference type="Gene3D" id="3.40.50.1820">
    <property type="entry name" value="alpha/beta hydrolase"/>
    <property type="match status" value="1"/>
</dbReference>
<dbReference type="EMBL" id="DWVP01000023">
    <property type="protein sequence ID" value="HJC85895.1"/>
    <property type="molecule type" value="Genomic_DNA"/>
</dbReference>
<protein>
    <submittedName>
        <fullName evidence="2">Alpha/beta fold hydrolase</fullName>
    </submittedName>
</protein>
<reference evidence="2" key="2">
    <citation type="submission" date="2021-04" db="EMBL/GenBank/DDBJ databases">
        <authorList>
            <person name="Gilroy R."/>
        </authorList>
    </citation>
    <scope>NUCLEOTIDE SEQUENCE</scope>
    <source>
        <strain evidence="2">ChiHjej13B12-4958</strain>
    </source>
</reference>
<dbReference type="AlphaFoldDB" id="A0A9D2QE28"/>
<reference evidence="2" key="1">
    <citation type="journal article" date="2021" name="PeerJ">
        <title>Extensive microbial diversity within the chicken gut microbiome revealed by metagenomics and culture.</title>
        <authorList>
            <person name="Gilroy R."/>
            <person name="Ravi A."/>
            <person name="Getino M."/>
            <person name="Pursley I."/>
            <person name="Horton D.L."/>
            <person name="Alikhan N.F."/>
            <person name="Baker D."/>
            <person name="Gharbi K."/>
            <person name="Hall N."/>
            <person name="Watson M."/>
            <person name="Adriaenssens E.M."/>
            <person name="Foster-Nyarko E."/>
            <person name="Jarju S."/>
            <person name="Secka A."/>
            <person name="Antonio M."/>
            <person name="Oren A."/>
            <person name="Chaudhuri R.R."/>
            <person name="La Ragione R."/>
            <person name="Hildebrand F."/>
            <person name="Pallen M.J."/>
        </authorList>
    </citation>
    <scope>NUCLEOTIDE SEQUENCE</scope>
    <source>
        <strain evidence="2">ChiHjej13B12-4958</strain>
    </source>
</reference>
<dbReference type="InterPro" id="IPR029058">
    <property type="entry name" value="AB_hydrolase_fold"/>
</dbReference>
<gene>
    <name evidence="2" type="ORF">H9751_10210</name>
</gene>
<feature type="domain" description="Serine aminopeptidase S33" evidence="1">
    <location>
        <begin position="33"/>
        <end position="149"/>
    </location>
</feature>
<dbReference type="SUPFAM" id="SSF53474">
    <property type="entry name" value="alpha/beta-Hydrolases"/>
    <property type="match status" value="1"/>
</dbReference>
<proteinExistence type="predicted"/>
<accession>A0A9D2QE28</accession>
<keyword evidence="2" id="KW-0378">Hydrolase</keyword>
<evidence type="ECO:0000313" key="2">
    <source>
        <dbReference type="EMBL" id="HJC85895.1"/>
    </source>
</evidence>
<name>A0A9D2QE28_9CORY</name>
<evidence type="ECO:0000259" key="1">
    <source>
        <dbReference type="Pfam" id="PF12146"/>
    </source>
</evidence>
<sequence length="296" mass="32675">MSPTPASAATTFTISADNGEPIVINRTRSQDDTPRGAVVISPAMATKASYYQAVSEWLASRGFTVYSFDYQGYGASARTPLKDVTADYFTWTRDAARAVDAVRADLGEQDQTSVPLTWIGHSLGCQFLPFTDHSTLDKGIITCGGTGWWKNADKPDYYIAPLLWWAVAPALVKALGYYPGKKIKLLGDIPGPVMLQWAKFCRNPEYLFGVHPEHVTTFADVTIPVTSITFTDDKTMSAKASAHLESYYTGTDLDAQRYTPEELGQKSIGHMGLFRRGREELWERLLEPQLATVEVG</sequence>
<dbReference type="GO" id="GO:0016787">
    <property type="term" value="F:hydrolase activity"/>
    <property type="evidence" value="ECO:0007669"/>
    <property type="project" value="UniProtKB-KW"/>
</dbReference>
<dbReference type="PIRSF" id="PIRSF037442">
    <property type="entry name" value="UCP037442_abhydr"/>
    <property type="match status" value="1"/>
</dbReference>
<dbReference type="Pfam" id="PF12146">
    <property type="entry name" value="Hydrolase_4"/>
    <property type="match status" value="1"/>
</dbReference>